<evidence type="ECO:0000313" key="4">
    <source>
        <dbReference type="Proteomes" id="UP001209701"/>
    </source>
</evidence>
<dbReference type="Gene3D" id="3.40.710.10">
    <property type="entry name" value="DD-peptidase/beta-lactamase superfamily"/>
    <property type="match status" value="1"/>
</dbReference>
<evidence type="ECO:0000259" key="2">
    <source>
        <dbReference type="Pfam" id="PF00144"/>
    </source>
</evidence>
<gene>
    <name evidence="3" type="ORF">LNV07_03875</name>
</gene>
<feature type="chain" id="PRO_5047293968" evidence="1">
    <location>
        <begin position="28"/>
        <end position="433"/>
    </location>
</feature>
<dbReference type="InterPro" id="IPR050789">
    <property type="entry name" value="Diverse_Enzym_Activities"/>
</dbReference>
<reference evidence="3 4" key="1">
    <citation type="submission" date="2021-11" db="EMBL/GenBank/DDBJ databases">
        <authorList>
            <person name="Liang Q."/>
            <person name="Mou H."/>
            <person name="Liu Z."/>
        </authorList>
    </citation>
    <scope>NUCLEOTIDE SEQUENCE [LARGE SCALE GENOMIC DNA]</scope>
    <source>
        <strain evidence="3 4">CHU3</strain>
    </source>
</reference>
<accession>A0ABT2YBI4</accession>
<keyword evidence="4" id="KW-1185">Reference proteome</keyword>
<feature type="signal peptide" evidence="1">
    <location>
        <begin position="1"/>
        <end position="27"/>
    </location>
</feature>
<protein>
    <submittedName>
        <fullName evidence="3">Beta-lactamase family protein</fullName>
    </submittedName>
</protein>
<dbReference type="PANTHER" id="PTHR43283">
    <property type="entry name" value="BETA-LACTAMASE-RELATED"/>
    <property type="match status" value="1"/>
</dbReference>
<dbReference type="InterPro" id="IPR012338">
    <property type="entry name" value="Beta-lactam/transpept-like"/>
</dbReference>
<dbReference type="InterPro" id="IPR001466">
    <property type="entry name" value="Beta-lactam-related"/>
</dbReference>
<evidence type="ECO:0000256" key="1">
    <source>
        <dbReference type="SAM" id="SignalP"/>
    </source>
</evidence>
<evidence type="ECO:0000313" key="3">
    <source>
        <dbReference type="EMBL" id="MCV2367232.1"/>
    </source>
</evidence>
<name>A0ABT2YBI4_9BURK</name>
<dbReference type="SUPFAM" id="SSF56601">
    <property type="entry name" value="beta-lactamase/transpeptidase-like"/>
    <property type="match status" value="1"/>
</dbReference>
<dbReference type="Proteomes" id="UP001209701">
    <property type="component" value="Unassembled WGS sequence"/>
</dbReference>
<feature type="domain" description="Beta-lactamase-related" evidence="2">
    <location>
        <begin position="51"/>
        <end position="414"/>
    </location>
</feature>
<proteinExistence type="predicted"/>
<dbReference type="PANTHER" id="PTHR43283:SF3">
    <property type="entry name" value="BETA-LACTAMASE FAMILY PROTEIN (AFU_ORTHOLOGUE AFUA_5G07500)"/>
    <property type="match status" value="1"/>
</dbReference>
<organism evidence="3 4">
    <name type="scientific">Roseateles oligotrophus</name>
    <dbReference type="NCBI Taxonomy" id="1769250"/>
    <lineage>
        <taxon>Bacteria</taxon>
        <taxon>Pseudomonadati</taxon>
        <taxon>Pseudomonadota</taxon>
        <taxon>Betaproteobacteria</taxon>
        <taxon>Burkholderiales</taxon>
        <taxon>Sphaerotilaceae</taxon>
        <taxon>Roseateles</taxon>
    </lineage>
</organism>
<sequence>MKTNSLFRRPLSLFLLGLSLVFVNTQAATPAKPAQENINAAGFSPERLHRLDSVIESEVAKGQLAGGIMVIARDGKPVHVKSYGQQDIENKRPMQVDAIFRIASMSKALTSVAVMMLYEEGHFLLKDPVAKFIPAFANPLVAIAPPPGSPTGTAFTTEKAKRPISIRDLLRHTAGLSYGQGPAAAAYKEAGFTDWYLIDRKETIAQVVDRIAALPLQGQPGEQFHYGYATDVLGRLVEVVSGMPLDQFIAKRITGPLGMVDTGFFLPPEKASRLANVYGYENGALQLKESAATSDFVNGPKLCLSGGAGLLSTAADYTRFLQMMLNGGTLDGQRLLAPKTVELMRSNHTGDKYRSSSESVDGFGLGFWVTVDPGVAGEVGTAGAFGWGSAYFPQYLVDPKERLIMLFMTQHRPAGGSNLNQRVKVLTYQALIK</sequence>
<dbReference type="RefSeq" id="WP_263569863.1">
    <property type="nucleotide sequence ID" value="NZ_JAJIRN010000002.1"/>
</dbReference>
<dbReference type="Pfam" id="PF00144">
    <property type="entry name" value="Beta-lactamase"/>
    <property type="match status" value="1"/>
</dbReference>
<comment type="caution">
    <text evidence="3">The sequence shown here is derived from an EMBL/GenBank/DDBJ whole genome shotgun (WGS) entry which is preliminary data.</text>
</comment>
<dbReference type="EMBL" id="JAJIRN010000002">
    <property type="protein sequence ID" value="MCV2367232.1"/>
    <property type="molecule type" value="Genomic_DNA"/>
</dbReference>
<keyword evidence="1" id="KW-0732">Signal</keyword>